<keyword evidence="6 10" id="KW-0472">Membrane</keyword>
<dbReference type="GO" id="GO:0005886">
    <property type="term" value="C:plasma membrane"/>
    <property type="evidence" value="ECO:0007669"/>
    <property type="project" value="InterPro"/>
</dbReference>
<dbReference type="Ensembl" id="ENSOMYT00000103403.2">
    <property type="protein sequence ID" value="ENSOMYP00000095139.2"/>
    <property type="gene ID" value="ENSOMYG00000043389.2"/>
</dbReference>
<dbReference type="PRINTS" id="PR00205">
    <property type="entry name" value="CADHERIN"/>
</dbReference>
<feature type="domain" description="Cadherin" evidence="11">
    <location>
        <begin position="150"/>
        <end position="254"/>
    </location>
</feature>
<dbReference type="Proteomes" id="UP000694395">
    <property type="component" value="Chromosome 31"/>
</dbReference>
<keyword evidence="13" id="KW-1185">Reference proteome</keyword>
<evidence type="ECO:0000256" key="9">
    <source>
        <dbReference type="SAM" id="MobiDB-lite"/>
    </source>
</evidence>
<feature type="region of interest" description="Disordered" evidence="9">
    <location>
        <begin position="299"/>
        <end position="336"/>
    </location>
</feature>
<evidence type="ECO:0000256" key="2">
    <source>
        <dbReference type="ARBA" id="ARBA00022692"/>
    </source>
</evidence>
<dbReference type="InterPro" id="IPR050174">
    <property type="entry name" value="Protocadherin/Cadherin-CA"/>
</dbReference>
<dbReference type="CDD" id="cd11304">
    <property type="entry name" value="Cadherin_repeat"/>
    <property type="match status" value="3"/>
</dbReference>
<dbReference type="InterPro" id="IPR020894">
    <property type="entry name" value="Cadherin_CS"/>
</dbReference>
<keyword evidence="7" id="KW-0325">Glycoprotein</keyword>
<sequence length="450" mass="49367">MKSEYHVSVVMRDGVGEPAAQGFPRRAIQVRVVDVNDNAPQFLQSHYLIDIEENNPPGASLLRVCAQDADSSLNGQVTYKLGQLSHMAAVIFRIDQNTGQLTVSALLDREQQDVHRLTVVARDNGSPPLKSSVMVTITVLDQNDNAPDFLTPHFIFFLPENIPPLAQVGKMGVSDVDTRLNGEVEVTEVNSSVGPFVIDNVQGTLRYMADVDCEKQDRHELDLLATDNGRPSPLTSVARVTVFIEDVNDNQPQVILPSSNLPCLTISTGTTTGTMVTKIYAIDEDSGLNSEIKYTIAARESPGTSPSSHHHDDSSSSPFQLDTRSGNVTLAHGDGGKPAPLHTTVWVNLLVNDTLEPCHLETLPRSLPYRLAQTPSEKPAETPACDRHARLILLVGLGIMVASLCLFLVTVVLYMKQRKRSRGERQQRRGVNENQIPLRIQERYSSGEAL</sequence>
<dbReference type="GO" id="GO:0005509">
    <property type="term" value="F:calcium ion binding"/>
    <property type="evidence" value="ECO:0007669"/>
    <property type="project" value="UniProtKB-UniRule"/>
</dbReference>
<feature type="compositionally biased region" description="Polar residues" evidence="9">
    <location>
        <begin position="319"/>
        <end position="328"/>
    </location>
</feature>
<accession>A0A8C7UIG9</accession>
<keyword evidence="3" id="KW-0677">Repeat</keyword>
<dbReference type="PANTHER" id="PTHR24028:SF276">
    <property type="entry name" value="PROTOCADHERIN 20"/>
    <property type="match status" value="1"/>
</dbReference>
<evidence type="ECO:0000313" key="13">
    <source>
        <dbReference type="Proteomes" id="UP000694395"/>
    </source>
</evidence>
<dbReference type="SUPFAM" id="SSF49313">
    <property type="entry name" value="Cadherin-like"/>
    <property type="match status" value="3"/>
</dbReference>
<keyword evidence="4 8" id="KW-0106">Calcium</keyword>
<evidence type="ECO:0000313" key="12">
    <source>
        <dbReference type="Ensembl" id="ENSOMYP00000095139.2"/>
    </source>
</evidence>
<dbReference type="InterPro" id="IPR015919">
    <property type="entry name" value="Cadherin-like_sf"/>
</dbReference>
<protein>
    <recommendedName>
        <fullName evidence="11">Cadherin domain-containing protein</fullName>
    </recommendedName>
</protein>
<proteinExistence type="predicted"/>
<evidence type="ECO:0000259" key="11">
    <source>
        <dbReference type="PROSITE" id="PS50268"/>
    </source>
</evidence>
<reference evidence="12" key="3">
    <citation type="submission" date="2025-09" db="UniProtKB">
        <authorList>
            <consortium name="Ensembl"/>
        </authorList>
    </citation>
    <scope>IDENTIFICATION</scope>
</reference>
<dbReference type="GO" id="GO:0007156">
    <property type="term" value="P:homophilic cell adhesion via plasma membrane adhesion molecules"/>
    <property type="evidence" value="ECO:0007669"/>
    <property type="project" value="InterPro"/>
</dbReference>
<reference evidence="12" key="2">
    <citation type="submission" date="2025-08" db="UniProtKB">
        <authorList>
            <consortium name="Ensembl"/>
        </authorList>
    </citation>
    <scope>IDENTIFICATION</scope>
</reference>
<comment type="subcellular location">
    <subcellularLocation>
        <location evidence="1">Membrane</location>
        <topology evidence="1">Single-pass membrane protein</topology>
    </subcellularLocation>
</comment>
<dbReference type="GO" id="GO:0009653">
    <property type="term" value="P:anatomical structure morphogenesis"/>
    <property type="evidence" value="ECO:0007669"/>
    <property type="project" value="UniProtKB-ARBA"/>
</dbReference>
<name>A0A8C7UIG9_ONCMY</name>
<dbReference type="PANTHER" id="PTHR24028">
    <property type="entry name" value="CADHERIN-87A"/>
    <property type="match status" value="1"/>
</dbReference>
<evidence type="ECO:0000256" key="4">
    <source>
        <dbReference type="ARBA" id="ARBA00022837"/>
    </source>
</evidence>
<evidence type="ECO:0000256" key="6">
    <source>
        <dbReference type="ARBA" id="ARBA00023136"/>
    </source>
</evidence>
<dbReference type="SMART" id="SM00112">
    <property type="entry name" value="CA"/>
    <property type="match status" value="3"/>
</dbReference>
<dbReference type="Gene3D" id="2.60.40.60">
    <property type="entry name" value="Cadherins"/>
    <property type="match status" value="3"/>
</dbReference>
<evidence type="ECO:0000256" key="3">
    <source>
        <dbReference type="ARBA" id="ARBA00022737"/>
    </source>
</evidence>
<dbReference type="PROSITE" id="PS50268">
    <property type="entry name" value="CADHERIN_2"/>
    <property type="match status" value="3"/>
</dbReference>
<dbReference type="InterPro" id="IPR002126">
    <property type="entry name" value="Cadherin-like_dom"/>
</dbReference>
<feature type="transmembrane region" description="Helical" evidence="10">
    <location>
        <begin position="391"/>
        <end position="415"/>
    </location>
</feature>
<feature type="domain" description="Cadherin" evidence="11">
    <location>
        <begin position="43"/>
        <end position="149"/>
    </location>
</feature>
<feature type="domain" description="Cadherin" evidence="11">
    <location>
        <begin position="2"/>
        <end position="42"/>
    </location>
</feature>
<reference evidence="12" key="1">
    <citation type="submission" date="2020-07" db="EMBL/GenBank/DDBJ databases">
        <title>A long reads based de novo assembly of the rainbow trout Arlee double haploid line genome.</title>
        <authorList>
            <person name="Gao G."/>
            <person name="Palti Y."/>
        </authorList>
    </citation>
    <scope>NUCLEOTIDE SEQUENCE [LARGE SCALE GENOMIC DNA]</scope>
</reference>
<dbReference type="GeneTree" id="ENSGT00940000167495"/>
<evidence type="ECO:0000256" key="10">
    <source>
        <dbReference type="SAM" id="Phobius"/>
    </source>
</evidence>
<keyword evidence="2 10" id="KW-0812">Transmembrane</keyword>
<organism evidence="12 13">
    <name type="scientific">Oncorhynchus mykiss</name>
    <name type="common">Rainbow trout</name>
    <name type="synonym">Salmo gairdneri</name>
    <dbReference type="NCBI Taxonomy" id="8022"/>
    <lineage>
        <taxon>Eukaryota</taxon>
        <taxon>Metazoa</taxon>
        <taxon>Chordata</taxon>
        <taxon>Craniata</taxon>
        <taxon>Vertebrata</taxon>
        <taxon>Euteleostomi</taxon>
        <taxon>Actinopterygii</taxon>
        <taxon>Neopterygii</taxon>
        <taxon>Teleostei</taxon>
        <taxon>Protacanthopterygii</taxon>
        <taxon>Salmoniformes</taxon>
        <taxon>Salmonidae</taxon>
        <taxon>Salmoninae</taxon>
        <taxon>Oncorhynchus</taxon>
    </lineage>
</organism>
<keyword evidence="5 10" id="KW-1133">Transmembrane helix</keyword>
<evidence type="ECO:0000256" key="7">
    <source>
        <dbReference type="ARBA" id="ARBA00023180"/>
    </source>
</evidence>
<evidence type="ECO:0000256" key="5">
    <source>
        <dbReference type="ARBA" id="ARBA00022989"/>
    </source>
</evidence>
<dbReference type="PROSITE" id="PS00232">
    <property type="entry name" value="CADHERIN_1"/>
    <property type="match status" value="2"/>
</dbReference>
<dbReference type="FunFam" id="2.60.40.60:FF:000020">
    <property type="entry name" value="Dachsous cadherin-related 1b"/>
    <property type="match status" value="1"/>
</dbReference>
<dbReference type="Pfam" id="PF00028">
    <property type="entry name" value="Cadherin"/>
    <property type="match status" value="2"/>
</dbReference>
<evidence type="ECO:0000256" key="1">
    <source>
        <dbReference type="ARBA" id="ARBA00004167"/>
    </source>
</evidence>
<evidence type="ECO:0000256" key="8">
    <source>
        <dbReference type="PROSITE-ProRule" id="PRU00043"/>
    </source>
</evidence>
<dbReference type="AlphaFoldDB" id="A0A8C7UIG9"/>